<dbReference type="AlphaFoldDB" id="A0A370NIF9"/>
<keyword evidence="1" id="KW-0732">Signal</keyword>
<reference evidence="3" key="1">
    <citation type="submission" date="2018-06" db="EMBL/GenBank/DDBJ databases">
        <authorList>
            <person name="Feng T."/>
            <person name="Jeon C.O."/>
        </authorList>
    </citation>
    <scope>NUCLEOTIDE SEQUENCE [LARGE SCALE GENOMIC DNA]</scope>
    <source>
        <strain evidence="3">S23</strain>
    </source>
</reference>
<keyword evidence="3" id="KW-1185">Reference proteome</keyword>
<evidence type="ECO:0000313" key="2">
    <source>
        <dbReference type="EMBL" id="RDK05374.1"/>
    </source>
</evidence>
<evidence type="ECO:0000256" key="1">
    <source>
        <dbReference type="SAM" id="SignalP"/>
    </source>
</evidence>
<proteinExistence type="predicted"/>
<dbReference type="RefSeq" id="WP_161564105.1">
    <property type="nucleotide sequence ID" value="NZ_QKWJ01000100.1"/>
</dbReference>
<feature type="chain" id="PRO_5016868164" evidence="1">
    <location>
        <begin position="24"/>
        <end position="199"/>
    </location>
</feature>
<dbReference type="EMBL" id="QKWJ01000100">
    <property type="protein sequence ID" value="RDK05374.1"/>
    <property type="molecule type" value="Genomic_DNA"/>
</dbReference>
<evidence type="ECO:0000313" key="3">
    <source>
        <dbReference type="Proteomes" id="UP000255165"/>
    </source>
</evidence>
<accession>A0A370NIF9</accession>
<protein>
    <submittedName>
        <fullName evidence="2">Uncharacterized protein</fullName>
    </submittedName>
</protein>
<feature type="signal peptide" evidence="1">
    <location>
        <begin position="1"/>
        <end position="23"/>
    </location>
</feature>
<name>A0A370NIF9_9BURK</name>
<organism evidence="2 3">
    <name type="scientific">Cupriavidus lacunae</name>
    <dbReference type="NCBI Taxonomy" id="2666307"/>
    <lineage>
        <taxon>Bacteria</taxon>
        <taxon>Pseudomonadati</taxon>
        <taxon>Pseudomonadota</taxon>
        <taxon>Betaproteobacteria</taxon>
        <taxon>Burkholderiales</taxon>
        <taxon>Burkholderiaceae</taxon>
        <taxon>Cupriavidus</taxon>
    </lineage>
</organism>
<comment type="caution">
    <text evidence="2">The sequence shown here is derived from an EMBL/GenBank/DDBJ whole genome shotgun (WGS) entry which is preliminary data.</text>
</comment>
<gene>
    <name evidence="2" type="ORF">DN412_37415</name>
</gene>
<dbReference type="Proteomes" id="UP000255165">
    <property type="component" value="Unassembled WGS sequence"/>
</dbReference>
<sequence>MKLFTYRFIMTAILSMGSVNASASDIAGPCMVSYNVRNRDVITGVIRMNCVDLEARRLELFKRINAIPPDKQIDPADLTKQLTALEDKLKQSEASANWIDAANNITGNMLATLGLAACAETAGAGCAVAVVGKVLSVVGLVRGAMSEADKARESAQVRAEIAKVRQGLQRIQPSSAVVRQRLVDEFNSLCTNVKQQCLN</sequence>